<dbReference type="EMBL" id="CP136594">
    <property type="protein sequence ID" value="WOE75095.1"/>
    <property type="molecule type" value="Genomic_DNA"/>
</dbReference>
<proteinExistence type="predicted"/>
<feature type="region of interest" description="Disordered" evidence="1">
    <location>
        <begin position="159"/>
        <end position="182"/>
    </location>
</feature>
<evidence type="ECO:0000259" key="3">
    <source>
        <dbReference type="Pfam" id="PF13464"/>
    </source>
</evidence>
<dbReference type="InterPro" id="IPR010982">
    <property type="entry name" value="Lambda_DNA-bd_dom_sf"/>
</dbReference>
<dbReference type="Gene3D" id="1.10.260.40">
    <property type="entry name" value="lambda repressor-like DNA-binding domains"/>
    <property type="match status" value="1"/>
</dbReference>
<dbReference type="PANTHER" id="PTHR34475:SF1">
    <property type="entry name" value="CYTOSKELETON PROTEIN RODZ"/>
    <property type="match status" value="1"/>
</dbReference>
<name>A0AA97I1U0_9SPHN</name>
<dbReference type="GO" id="GO:0003677">
    <property type="term" value="F:DNA binding"/>
    <property type="evidence" value="ECO:0007669"/>
    <property type="project" value="InterPro"/>
</dbReference>
<evidence type="ECO:0000313" key="5">
    <source>
        <dbReference type="Proteomes" id="UP001302429"/>
    </source>
</evidence>
<keyword evidence="2" id="KW-0472">Membrane</keyword>
<dbReference type="Pfam" id="PF13413">
    <property type="entry name" value="HTH_25"/>
    <property type="match status" value="1"/>
</dbReference>
<dbReference type="Proteomes" id="UP001302429">
    <property type="component" value="Chromosome"/>
</dbReference>
<accession>A0AA97I1U0</accession>
<evidence type="ECO:0000256" key="2">
    <source>
        <dbReference type="SAM" id="Phobius"/>
    </source>
</evidence>
<dbReference type="AlphaFoldDB" id="A0AA97I1U0"/>
<dbReference type="InterPro" id="IPR050400">
    <property type="entry name" value="Bact_Cytoskel_RodZ"/>
</dbReference>
<keyword evidence="2" id="KW-1133">Transmembrane helix</keyword>
<organism evidence="4 5">
    <name type="scientific">Alterisphingorhabdus coralli</name>
    <dbReference type="NCBI Taxonomy" id="3071408"/>
    <lineage>
        <taxon>Bacteria</taxon>
        <taxon>Pseudomonadati</taxon>
        <taxon>Pseudomonadota</taxon>
        <taxon>Alphaproteobacteria</taxon>
        <taxon>Sphingomonadales</taxon>
        <taxon>Sphingomonadaceae</taxon>
        <taxon>Alterisphingorhabdus (ex Yan et al. 2024)</taxon>
    </lineage>
</organism>
<dbReference type="Pfam" id="PF13464">
    <property type="entry name" value="RodZ_C"/>
    <property type="match status" value="1"/>
</dbReference>
<dbReference type="PANTHER" id="PTHR34475">
    <property type="match status" value="1"/>
</dbReference>
<dbReference type="InterPro" id="IPR025194">
    <property type="entry name" value="RodZ-like_C"/>
</dbReference>
<protein>
    <submittedName>
        <fullName evidence="4">DUF4115 domain-containing protein</fullName>
    </submittedName>
</protein>
<feature type="compositionally biased region" description="Polar residues" evidence="1">
    <location>
        <begin position="166"/>
        <end position="176"/>
    </location>
</feature>
<dbReference type="RefSeq" id="WP_317081692.1">
    <property type="nucleotide sequence ID" value="NZ_CP136594.1"/>
</dbReference>
<evidence type="ECO:0000313" key="4">
    <source>
        <dbReference type="EMBL" id="WOE75095.1"/>
    </source>
</evidence>
<keyword evidence="2" id="KW-0812">Transmembrane</keyword>
<keyword evidence="5" id="KW-1185">Reference proteome</keyword>
<gene>
    <name evidence="4" type="ORF">RB602_14890</name>
</gene>
<sequence length="285" mass="30679">MEDVPLQNGEFKLLTSGQRLREARQAAEMELSEIAAKTRVPLRHLEAVEESRFDDLPGRTYAIGFSKAYARVVNLPEDAFLDDLREEINEAGMEPMRQSDPVQYAAEDPSKVPSAKTAWIIALVGIAVIIGGYYLWRNQYFSGLSSGETAQVADNADADGAAEGDTQNTASSNATVERQADGSITAPATGDVVFTATEDNVWVKFYDGSGKQLMQKQMALGETYVVPADADNPQIWTGRPDAFAITIGGETVPPLGTADRSIKDVPVSASALLARGAAEESTEEE</sequence>
<evidence type="ECO:0000256" key="1">
    <source>
        <dbReference type="SAM" id="MobiDB-lite"/>
    </source>
</evidence>
<feature type="domain" description="Cytoskeleton protein RodZ-like C-terminal" evidence="3">
    <location>
        <begin position="194"/>
        <end position="264"/>
    </location>
</feature>
<dbReference type="KEGG" id="acoa:RB602_14890"/>
<reference evidence="4 5" key="1">
    <citation type="submission" date="2023-10" db="EMBL/GenBank/DDBJ databases">
        <title>Complete genome sequence of a Sphingomonadaceae bacterium.</title>
        <authorList>
            <person name="Yan C."/>
        </authorList>
    </citation>
    <scope>NUCLEOTIDE SEQUENCE [LARGE SCALE GENOMIC DNA]</scope>
    <source>
        <strain evidence="4 5">SCSIO 66989</strain>
    </source>
</reference>
<feature type="transmembrane region" description="Helical" evidence="2">
    <location>
        <begin position="118"/>
        <end position="136"/>
    </location>
</feature>